<dbReference type="AlphaFoldDB" id="A0A4P7N4Z6"/>
<gene>
    <name evidence="2" type="ORF">PoMZ_02518</name>
</gene>
<evidence type="ECO:0000313" key="2">
    <source>
        <dbReference type="EMBL" id="QBZ57587.1"/>
    </source>
</evidence>
<evidence type="ECO:0000313" key="3">
    <source>
        <dbReference type="Proteomes" id="UP000294847"/>
    </source>
</evidence>
<dbReference type="Proteomes" id="UP000294847">
    <property type="component" value="Chromosome 2"/>
</dbReference>
<reference evidence="2 3" key="1">
    <citation type="journal article" date="2019" name="Mol. Biol. Evol.">
        <title>Blast fungal genomes show frequent chromosomal changes, gene gains and losses, and effector gene turnover.</title>
        <authorList>
            <person name="Gomez Luciano L.B."/>
            <person name="Jason Tsai I."/>
            <person name="Chuma I."/>
            <person name="Tosa Y."/>
            <person name="Chen Y.H."/>
            <person name="Li J.Y."/>
            <person name="Li M.Y."/>
            <person name="Jade Lu M.Y."/>
            <person name="Nakayashiki H."/>
            <person name="Li W.H."/>
        </authorList>
    </citation>
    <scope>NUCLEOTIDE SEQUENCE [LARGE SCALE GENOMIC DNA]</scope>
    <source>
        <strain evidence="2">MZ5-1-6</strain>
    </source>
</reference>
<organism evidence="2 3">
    <name type="scientific">Pyricularia oryzae</name>
    <name type="common">Rice blast fungus</name>
    <name type="synonym">Magnaporthe oryzae</name>
    <dbReference type="NCBI Taxonomy" id="318829"/>
    <lineage>
        <taxon>Eukaryota</taxon>
        <taxon>Fungi</taxon>
        <taxon>Dikarya</taxon>
        <taxon>Ascomycota</taxon>
        <taxon>Pezizomycotina</taxon>
        <taxon>Sordariomycetes</taxon>
        <taxon>Sordariomycetidae</taxon>
        <taxon>Magnaporthales</taxon>
        <taxon>Pyriculariaceae</taxon>
        <taxon>Pyricularia</taxon>
    </lineage>
</organism>
<proteinExistence type="predicted"/>
<evidence type="ECO:0000256" key="1">
    <source>
        <dbReference type="SAM" id="SignalP"/>
    </source>
</evidence>
<name>A0A4P7N4Z6_PYROR</name>
<sequence length="106" mass="12202">MGRGNQVHHRWCLAIIWYATNLALVKLRPEMCRKLNNLHQTLRLCNIPGGFGKYPIFTNIPIAYIEGRHRIEALKSFATKFIGVVLLSVRGEWIKFPTKFGLPEPN</sequence>
<feature type="chain" id="PRO_5020209228" evidence="1">
    <location>
        <begin position="28"/>
        <end position="106"/>
    </location>
</feature>
<accession>A0A4P7N4Z6</accession>
<dbReference type="EMBL" id="CP034205">
    <property type="protein sequence ID" value="QBZ57587.1"/>
    <property type="molecule type" value="Genomic_DNA"/>
</dbReference>
<feature type="signal peptide" evidence="1">
    <location>
        <begin position="1"/>
        <end position="27"/>
    </location>
</feature>
<protein>
    <submittedName>
        <fullName evidence="2">Uncharacterized protein</fullName>
    </submittedName>
</protein>
<keyword evidence="1" id="KW-0732">Signal</keyword>